<name>A0ABU9HT80_9FLAO</name>
<dbReference type="RefSeq" id="WP_341695508.1">
    <property type="nucleotide sequence ID" value="NZ_JBBYHR010000001.1"/>
</dbReference>
<dbReference type="InterPro" id="IPR015943">
    <property type="entry name" value="WD40/YVTN_repeat-like_dom_sf"/>
</dbReference>
<dbReference type="EMBL" id="JBBYHR010000001">
    <property type="protein sequence ID" value="MEL1243191.1"/>
    <property type="molecule type" value="Genomic_DNA"/>
</dbReference>
<organism evidence="1 2">
    <name type="scientific">Flavobacterium arundinis</name>
    <dbReference type="NCBI Taxonomy" id="3139143"/>
    <lineage>
        <taxon>Bacteria</taxon>
        <taxon>Pseudomonadati</taxon>
        <taxon>Bacteroidota</taxon>
        <taxon>Flavobacteriia</taxon>
        <taxon>Flavobacteriales</taxon>
        <taxon>Flavobacteriaceae</taxon>
        <taxon>Flavobacterium</taxon>
    </lineage>
</organism>
<keyword evidence="2" id="KW-1185">Reference proteome</keyword>
<dbReference type="Proteomes" id="UP001464555">
    <property type="component" value="Unassembled WGS sequence"/>
</dbReference>
<comment type="caution">
    <text evidence="1">The sequence shown here is derived from an EMBL/GenBank/DDBJ whole genome shotgun (WGS) entry which is preliminary data.</text>
</comment>
<gene>
    <name evidence="1" type="ORF">AAEO56_02860</name>
</gene>
<dbReference type="Gene3D" id="2.130.10.10">
    <property type="entry name" value="YVTN repeat-like/Quinoprotein amine dehydrogenase"/>
    <property type="match status" value="1"/>
</dbReference>
<reference evidence="1 2" key="1">
    <citation type="submission" date="2024-04" db="EMBL/GenBank/DDBJ databases">
        <title>Flavobacterium sp. DGU11 16S ribosomal RNA gene Genome sequencing and assembly.</title>
        <authorList>
            <person name="Park S."/>
        </authorList>
    </citation>
    <scope>NUCLEOTIDE SEQUENCE [LARGE SCALE GENOMIC DNA]</scope>
    <source>
        <strain evidence="1 2">DGU11</strain>
    </source>
</reference>
<dbReference type="SUPFAM" id="SSF82171">
    <property type="entry name" value="DPP6 N-terminal domain-like"/>
    <property type="match status" value="1"/>
</dbReference>
<accession>A0ABU9HT80</accession>
<sequence>MSTDLYGIRVLRKEPEQKKVTIKVIVVYYDVAYKSHEPLPMDKSLFLRVLCDNGRDAFIGKEITQDEWLDEDWVATNAYKYIDHVKQLNTKNYPITDWDGYHDFYYGDGPWTDEEKLVQADYELYVSDSRLFEHLEEGQSWGTTSYETQSYVHPGAAAPFMPDLSSEVVVLEPFVGDQEGTDTLIFTKDSSKLIASSSDNEITCYDTATWQELWRVKFDGMFGDMKIDEEEGIVWLTDYNKVAGVAEIATGAVSDKMPKTTKRLVSRTGKYAVDFMEDEFLDFGDDRKIEQPDTVEAVAFSEDDTLVAIGGSYDSISIYDLEGDMLVQTINGMQRTSRLAFSPDAKYLAVLKFETLTIFEVGTGKLLLKSIKKGNTSYGTPVWSPDGKYFAISHFNHYGYNGYTGVYMIGME</sequence>
<evidence type="ECO:0000313" key="2">
    <source>
        <dbReference type="Proteomes" id="UP001464555"/>
    </source>
</evidence>
<evidence type="ECO:0000313" key="1">
    <source>
        <dbReference type="EMBL" id="MEL1243191.1"/>
    </source>
</evidence>
<protein>
    <submittedName>
        <fullName evidence="1">WD40 repeat domain-containing protein</fullName>
    </submittedName>
</protein>
<proteinExistence type="predicted"/>